<protein>
    <recommendedName>
        <fullName evidence="3">Outer membrane protein</fullName>
    </recommendedName>
</protein>
<dbReference type="OrthoDB" id="368675at2"/>
<dbReference type="EMBL" id="CP003537">
    <property type="protein sequence ID" value="AGH96205.1"/>
    <property type="molecule type" value="Genomic_DNA"/>
</dbReference>
<dbReference type="RefSeq" id="WP_015470695.1">
    <property type="nucleotide sequence ID" value="NC_020813.1"/>
</dbReference>
<accession>M4VCJ6</accession>
<name>M4VCJ6_9BACT</name>
<dbReference type="Proteomes" id="UP000012040">
    <property type="component" value="Chromosome"/>
</dbReference>
<organism evidence="1 2">
    <name type="scientific">Pseudobdellovibrio exovorus JSS</name>
    <dbReference type="NCBI Taxonomy" id="1184267"/>
    <lineage>
        <taxon>Bacteria</taxon>
        <taxon>Pseudomonadati</taxon>
        <taxon>Bdellovibrionota</taxon>
        <taxon>Bdellovibrionia</taxon>
        <taxon>Bdellovibrionales</taxon>
        <taxon>Pseudobdellovibrionaceae</taxon>
        <taxon>Pseudobdellovibrio</taxon>
    </lineage>
</organism>
<reference evidence="1 2" key="1">
    <citation type="journal article" date="2013" name="ISME J.">
        <title>By their genes ye shall know them: genomic signatures of predatory bacteria.</title>
        <authorList>
            <person name="Pasternak Z."/>
            <person name="Pietrokovski S."/>
            <person name="Rotem O."/>
            <person name="Gophna U."/>
            <person name="Lurie-Weinberger M.N."/>
            <person name="Jurkevitch E."/>
        </authorList>
    </citation>
    <scope>NUCLEOTIDE SEQUENCE [LARGE SCALE GENOMIC DNA]</scope>
    <source>
        <strain evidence="1 2">JSS</strain>
    </source>
</reference>
<evidence type="ECO:0000313" key="2">
    <source>
        <dbReference type="Proteomes" id="UP000012040"/>
    </source>
</evidence>
<sequence>MKSFLSFIFIFILTIPSAFAELYQAGLKSRCWAMGGTCMSHVRGSDAVFFNPAALARMDGFALTLAQAQVGASKTVADVAKQFEGRSDFTASDLDKLYGKSFMADVTGRASFAMPYIGFGVFSNNYTHMKFSDPTFPTFNMDFVSDYGYVVAGALPLGKNVSLGLAAKHIKRWGGNEEINVSSLIGSNANSIADQNFKDRGVGHSLDLGFMATLEHPLKPTFSFTWQDLGVTTFSHASGNKAPPSQYDNLSFGVSLEHELMLVDFTHAFEYKFIRTDSGDDLSRKLHLGTEASFGLINLRAGLNQGYVTYGAGIDLWFLQVDAAAYANELGTYAGQARSDNYHVSVTLSLDFDQSFKLQDSAGKKRRLKQRR</sequence>
<dbReference type="KEGG" id="bex:A11Q_1989"/>
<dbReference type="HOGENOM" id="CLU_743280_0_0_7"/>
<evidence type="ECO:0008006" key="3">
    <source>
        <dbReference type="Google" id="ProtNLM"/>
    </source>
</evidence>
<dbReference type="STRING" id="1184267.A11Q_1989"/>
<dbReference type="AlphaFoldDB" id="M4VCJ6"/>
<proteinExistence type="predicted"/>
<dbReference type="PATRIC" id="fig|1184267.3.peg.2014"/>
<dbReference type="eggNOG" id="ENOG5033DN5">
    <property type="taxonomic scope" value="Bacteria"/>
</dbReference>
<dbReference type="Gene3D" id="2.40.160.60">
    <property type="entry name" value="Outer membrane protein transport protein (OMPP1/FadL/TodX)"/>
    <property type="match status" value="1"/>
</dbReference>
<gene>
    <name evidence="1" type="ORF">A11Q_1989</name>
</gene>
<evidence type="ECO:0000313" key="1">
    <source>
        <dbReference type="EMBL" id="AGH96205.1"/>
    </source>
</evidence>
<keyword evidence="2" id="KW-1185">Reference proteome</keyword>